<proteinExistence type="predicted"/>
<name>W7LHE3_CYTFI</name>
<dbReference type="eggNOG" id="COG2206">
    <property type="taxonomic scope" value="Bacteria"/>
</dbReference>
<feature type="domain" description="HD-GYP" evidence="1">
    <location>
        <begin position="65"/>
        <end position="286"/>
    </location>
</feature>
<dbReference type="InterPro" id="IPR006675">
    <property type="entry name" value="HDIG_dom"/>
</dbReference>
<dbReference type="AlphaFoldDB" id="W7LHE3"/>
<reference evidence="3" key="1">
    <citation type="submission" date="2013-03" db="EMBL/GenBank/DDBJ databases">
        <title>Draft genome sequence of Bacillus firmus DS1.</title>
        <authorList>
            <person name="Peng D."/>
            <person name="Zhu L."/>
            <person name="Sun M."/>
        </authorList>
    </citation>
    <scope>NUCLEOTIDE SEQUENCE [LARGE SCALE GENOMIC DNA]</scope>
    <source>
        <strain evidence="3">DS1</strain>
    </source>
</reference>
<accession>W7LHE3</accession>
<evidence type="ECO:0000313" key="2">
    <source>
        <dbReference type="EMBL" id="EWG11514.1"/>
    </source>
</evidence>
<dbReference type="CDD" id="cd00077">
    <property type="entry name" value="HDc"/>
    <property type="match status" value="1"/>
</dbReference>
<dbReference type="InterPro" id="IPR037522">
    <property type="entry name" value="HD_GYP_dom"/>
</dbReference>
<dbReference type="InterPro" id="IPR003607">
    <property type="entry name" value="HD/PDEase_dom"/>
</dbReference>
<evidence type="ECO:0000259" key="1">
    <source>
        <dbReference type="PROSITE" id="PS51832"/>
    </source>
</evidence>
<protein>
    <submittedName>
        <fullName evidence="2">Metal dependent phosphohydrolase</fullName>
    </submittedName>
</protein>
<gene>
    <name evidence="2" type="ORF">PBF_08178</name>
</gene>
<evidence type="ECO:0000313" key="3">
    <source>
        <dbReference type="Proteomes" id="UP000019270"/>
    </source>
</evidence>
<reference evidence="2 3" key="2">
    <citation type="journal article" date="2016" name="Sci. Rep.">
        <title>A novel serine protease, Sep1, from Bacillus firmus DS-1 has nematicidal activity and degrades multiple intestinal-associated nematode proteins.</title>
        <authorList>
            <person name="Geng C."/>
            <person name="Nie X."/>
            <person name="Tang Z."/>
            <person name="Zhang Y."/>
            <person name="Lin J."/>
            <person name="Sun M."/>
            <person name="Peng D."/>
        </authorList>
    </citation>
    <scope>NUCLEOTIDE SEQUENCE [LARGE SCALE GENOMIC DNA]</scope>
    <source>
        <strain evidence="2 3">DS1</strain>
    </source>
</reference>
<keyword evidence="2" id="KW-0378">Hydrolase</keyword>
<dbReference type="Proteomes" id="UP000019270">
    <property type="component" value="Unassembled WGS sequence"/>
</dbReference>
<dbReference type="Gene3D" id="1.10.3210.10">
    <property type="entry name" value="Hypothetical protein af1432"/>
    <property type="match status" value="1"/>
</dbReference>
<dbReference type="PATRIC" id="fig|1307436.3.peg.1736"/>
<comment type="caution">
    <text evidence="2">The sequence shown here is derived from an EMBL/GenBank/DDBJ whole genome shotgun (WGS) entry which is preliminary data.</text>
</comment>
<dbReference type="InterPro" id="IPR006674">
    <property type="entry name" value="HD_domain"/>
</dbReference>
<organism evidence="2 3">
    <name type="scientific">Cytobacillus firmus DS1</name>
    <dbReference type="NCBI Taxonomy" id="1307436"/>
    <lineage>
        <taxon>Bacteria</taxon>
        <taxon>Bacillati</taxon>
        <taxon>Bacillota</taxon>
        <taxon>Bacilli</taxon>
        <taxon>Bacillales</taxon>
        <taxon>Bacillaceae</taxon>
        <taxon>Cytobacillus</taxon>
    </lineage>
</organism>
<dbReference type="RefSeq" id="WP_035329193.1">
    <property type="nucleotide sequence ID" value="NZ_APVL01000005.1"/>
</dbReference>
<dbReference type="PANTHER" id="PTHR43155">
    <property type="entry name" value="CYCLIC DI-GMP PHOSPHODIESTERASE PA4108-RELATED"/>
    <property type="match status" value="1"/>
</dbReference>
<dbReference type="EMBL" id="APVL01000005">
    <property type="protein sequence ID" value="EWG11514.1"/>
    <property type="molecule type" value="Genomic_DNA"/>
</dbReference>
<dbReference type="GO" id="GO:0016787">
    <property type="term" value="F:hydrolase activity"/>
    <property type="evidence" value="ECO:0007669"/>
    <property type="project" value="UniProtKB-KW"/>
</dbReference>
<dbReference type="OrthoDB" id="9759601at2"/>
<dbReference type="SUPFAM" id="SSF109604">
    <property type="entry name" value="HD-domain/PDEase-like"/>
    <property type="match status" value="1"/>
</dbReference>
<dbReference type="Pfam" id="PF01966">
    <property type="entry name" value="HD"/>
    <property type="match status" value="1"/>
</dbReference>
<dbReference type="PROSITE" id="PS51832">
    <property type="entry name" value="HD_GYP"/>
    <property type="match status" value="1"/>
</dbReference>
<dbReference type="PANTHER" id="PTHR43155:SF2">
    <property type="entry name" value="CYCLIC DI-GMP PHOSPHODIESTERASE PA4108"/>
    <property type="match status" value="1"/>
</dbReference>
<sequence length="326" mass="36566">MQMIDITQYNPETMQLARPIYDRMKRVLLAEGRAIHPAILERIEGMGITTLIVKDAESEGISMDEMIDMPTWMDTITVVQKAFDLAAKKQMLNVAELQKAVAQMIGEVTKRKTIVLVPSSSVPPELKSYAHSVNVALLAIQTAKKLKYTQSQLRDLGIGSLLHDIGKAVSEEEEKHPQNGFEIIKSQREISLLSAHIAYQHHELLNGKGYPRGLAGDDILELPQVCAVASLYENLISIDKMLPHEALELIMTKYETEYKGKVIEAFVNSIPSYYPGTKVILHNEQKAIVTKIKQHFHRPVIRLLDDQREIDLAVSPSVVIKEILVG</sequence>
<dbReference type="NCBIfam" id="TIGR00277">
    <property type="entry name" value="HDIG"/>
    <property type="match status" value="1"/>
</dbReference>